<evidence type="ECO:0000256" key="3">
    <source>
        <dbReference type="ARBA" id="ARBA00022801"/>
    </source>
</evidence>
<proteinExistence type="inferred from homology"/>
<dbReference type="PANTHER" id="PTHR22726">
    <property type="entry name" value="METALLOENDOPEPTIDASE OMA1"/>
    <property type="match status" value="1"/>
</dbReference>
<keyword evidence="2" id="KW-0479">Metal-binding</keyword>
<dbReference type="PANTHER" id="PTHR22726:SF1">
    <property type="entry name" value="METALLOENDOPEPTIDASE OMA1, MITOCHONDRIAL"/>
    <property type="match status" value="1"/>
</dbReference>
<keyword evidence="1 6" id="KW-0645">Protease</keyword>
<accession>A0A5B9QFD6</accession>
<evidence type="ECO:0000256" key="6">
    <source>
        <dbReference type="RuleBase" id="RU003983"/>
    </source>
</evidence>
<dbReference type="GO" id="GO:0046872">
    <property type="term" value="F:metal ion binding"/>
    <property type="evidence" value="ECO:0007669"/>
    <property type="project" value="UniProtKB-KW"/>
</dbReference>
<dbReference type="AlphaFoldDB" id="A0A5B9QFD6"/>
<keyword evidence="10" id="KW-1185">Reference proteome</keyword>
<dbReference type="Proteomes" id="UP000323917">
    <property type="component" value="Chromosome"/>
</dbReference>
<dbReference type="KEGG" id="bgok:Pr1d_51140"/>
<evidence type="ECO:0000256" key="1">
    <source>
        <dbReference type="ARBA" id="ARBA00022670"/>
    </source>
</evidence>
<dbReference type="InterPro" id="IPR001915">
    <property type="entry name" value="Peptidase_M48"/>
</dbReference>
<dbReference type="GO" id="GO:0051603">
    <property type="term" value="P:proteolysis involved in protein catabolic process"/>
    <property type="evidence" value="ECO:0007669"/>
    <property type="project" value="TreeGrafter"/>
</dbReference>
<dbReference type="EMBL" id="CP042913">
    <property type="protein sequence ID" value="QEG37767.1"/>
    <property type="molecule type" value="Genomic_DNA"/>
</dbReference>
<protein>
    <submittedName>
        <fullName evidence="9">TPR repeat-containing protein YfgC</fullName>
    </submittedName>
</protein>
<keyword evidence="3 6" id="KW-0378">Hydrolase</keyword>
<gene>
    <name evidence="9" type="primary">yfgC</name>
    <name evidence="9" type="ORF">Pr1d_51140</name>
</gene>
<evidence type="ECO:0000256" key="7">
    <source>
        <dbReference type="SAM" id="MobiDB-lite"/>
    </source>
</evidence>
<dbReference type="GO" id="GO:0004222">
    <property type="term" value="F:metalloendopeptidase activity"/>
    <property type="evidence" value="ECO:0007669"/>
    <property type="project" value="InterPro"/>
</dbReference>
<dbReference type="Gene3D" id="3.30.2010.10">
    <property type="entry name" value="Metalloproteases ('zincins'), catalytic domain"/>
    <property type="match status" value="1"/>
</dbReference>
<dbReference type="RefSeq" id="WP_238476584.1">
    <property type="nucleotide sequence ID" value="NZ_CP042913.1"/>
</dbReference>
<feature type="domain" description="Peptidase M48" evidence="8">
    <location>
        <begin position="140"/>
        <end position="302"/>
    </location>
</feature>
<name>A0A5B9QFD6_9BACT</name>
<organism evidence="9 10">
    <name type="scientific">Bythopirellula goksoeyrii</name>
    <dbReference type="NCBI Taxonomy" id="1400387"/>
    <lineage>
        <taxon>Bacteria</taxon>
        <taxon>Pseudomonadati</taxon>
        <taxon>Planctomycetota</taxon>
        <taxon>Planctomycetia</taxon>
        <taxon>Pirellulales</taxon>
        <taxon>Lacipirellulaceae</taxon>
        <taxon>Bythopirellula</taxon>
    </lineage>
</organism>
<feature type="region of interest" description="Disordered" evidence="7">
    <location>
        <begin position="1"/>
        <end position="35"/>
    </location>
</feature>
<dbReference type="Pfam" id="PF01435">
    <property type="entry name" value="Peptidase_M48"/>
    <property type="match status" value="1"/>
</dbReference>
<comment type="cofactor">
    <cofactor evidence="6">
        <name>Zn(2+)</name>
        <dbReference type="ChEBI" id="CHEBI:29105"/>
    </cofactor>
    <text evidence="6">Binds 1 zinc ion per subunit.</text>
</comment>
<evidence type="ECO:0000259" key="8">
    <source>
        <dbReference type="Pfam" id="PF01435"/>
    </source>
</evidence>
<evidence type="ECO:0000256" key="5">
    <source>
        <dbReference type="ARBA" id="ARBA00023049"/>
    </source>
</evidence>
<evidence type="ECO:0000256" key="4">
    <source>
        <dbReference type="ARBA" id="ARBA00022833"/>
    </source>
</evidence>
<evidence type="ECO:0000313" key="9">
    <source>
        <dbReference type="EMBL" id="QEG37767.1"/>
    </source>
</evidence>
<evidence type="ECO:0000313" key="10">
    <source>
        <dbReference type="Proteomes" id="UP000323917"/>
    </source>
</evidence>
<dbReference type="InterPro" id="IPR051156">
    <property type="entry name" value="Mito/Outer_Membr_Metalloprot"/>
</dbReference>
<keyword evidence="5 6" id="KW-0482">Metalloprotease</keyword>
<evidence type="ECO:0000256" key="2">
    <source>
        <dbReference type="ARBA" id="ARBA00022723"/>
    </source>
</evidence>
<comment type="similarity">
    <text evidence="6">Belongs to the peptidase M48 family.</text>
</comment>
<feature type="compositionally biased region" description="Polar residues" evidence="7">
    <location>
        <begin position="12"/>
        <end position="22"/>
    </location>
</feature>
<dbReference type="GO" id="GO:0016020">
    <property type="term" value="C:membrane"/>
    <property type="evidence" value="ECO:0007669"/>
    <property type="project" value="TreeGrafter"/>
</dbReference>
<reference evidence="9 10" key="1">
    <citation type="submission" date="2019-08" db="EMBL/GenBank/DDBJ databases">
        <title>Deep-cultivation of Planctomycetes and their phenomic and genomic characterization uncovers novel biology.</title>
        <authorList>
            <person name="Wiegand S."/>
            <person name="Jogler M."/>
            <person name="Boedeker C."/>
            <person name="Pinto D."/>
            <person name="Vollmers J."/>
            <person name="Rivas-Marin E."/>
            <person name="Kohn T."/>
            <person name="Peeters S.H."/>
            <person name="Heuer A."/>
            <person name="Rast P."/>
            <person name="Oberbeckmann S."/>
            <person name="Bunk B."/>
            <person name="Jeske O."/>
            <person name="Meyerdierks A."/>
            <person name="Storesund J.E."/>
            <person name="Kallscheuer N."/>
            <person name="Luecker S."/>
            <person name="Lage O.M."/>
            <person name="Pohl T."/>
            <person name="Merkel B.J."/>
            <person name="Hornburger P."/>
            <person name="Mueller R.-W."/>
            <person name="Bruemmer F."/>
            <person name="Labrenz M."/>
            <person name="Spormann A.M."/>
            <person name="Op den Camp H."/>
            <person name="Overmann J."/>
            <person name="Amann R."/>
            <person name="Jetten M.S.M."/>
            <person name="Mascher T."/>
            <person name="Medema M.H."/>
            <person name="Devos D.P."/>
            <person name="Kaster A.-K."/>
            <person name="Ovreas L."/>
            <person name="Rohde M."/>
            <person name="Galperin M.Y."/>
            <person name="Jogler C."/>
        </authorList>
    </citation>
    <scope>NUCLEOTIDE SEQUENCE [LARGE SCALE GENOMIC DNA]</scope>
    <source>
        <strain evidence="9 10">Pr1d</strain>
    </source>
</reference>
<sequence length="318" mass="34569">MARTIPLRFPFPQQQRRTSSYGQERRPMFGGSGGGGGAGSAIKIRLLIALAIAAFAFISYYTKPGDKNEVTGETERVAMTEEAEEIQLGVQAAPEMVGMHGGPSRKVAAQQQVQQVGWRILEGLDRQLAEYNKEHPDANRHNPYEKAFQFTLLADPRTVNAFALPGGQVFITEALYRDLETEGQLAGVLAHEIGHVLSRHGNKQMARQGMFQGLAGAIGVLAGSQQGAQMGQMISSAIGMKYGREAEIEADDWAVRLTYQAGYDPRAMEGVMRILEQAGGSGPPEFLSTHPKPANRVAYIEAAIKKYFPDGIPDGLRP</sequence>
<keyword evidence="4 6" id="KW-0862">Zinc</keyword>